<proteinExistence type="inferred from homology"/>
<name>A0ABN6RPJ5_9BACT</name>
<dbReference type="Pfam" id="PF20154">
    <property type="entry name" value="LNT_N"/>
    <property type="match status" value="1"/>
</dbReference>
<evidence type="ECO:0000256" key="4">
    <source>
        <dbReference type="ARBA" id="ARBA00022679"/>
    </source>
</evidence>
<dbReference type="PROSITE" id="PS50263">
    <property type="entry name" value="CN_HYDROLASE"/>
    <property type="match status" value="1"/>
</dbReference>
<evidence type="ECO:0000256" key="3">
    <source>
        <dbReference type="ARBA" id="ARBA00022475"/>
    </source>
</evidence>
<dbReference type="CDD" id="cd07571">
    <property type="entry name" value="ALP_N-acyl_transferase"/>
    <property type="match status" value="1"/>
</dbReference>
<feature type="transmembrane region" description="Helical" evidence="9">
    <location>
        <begin position="78"/>
        <end position="98"/>
    </location>
</feature>
<comment type="pathway">
    <text evidence="9">Protein modification; lipoprotein biosynthesis (N-acyl transfer).</text>
</comment>
<keyword evidence="6 9" id="KW-1133">Transmembrane helix</keyword>
<dbReference type="SUPFAM" id="SSF56317">
    <property type="entry name" value="Carbon-nitrogen hydrolase"/>
    <property type="match status" value="1"/>
</dbReference>
<feature type="transmembrane region" description="Helical" evidence="9">
    <location>
        <begin position="110"/>
        <end position="126"/>
    </location>
</feature>
<feature type="transmembrane region" description="Helical" evidence="9">
    <location>
        <begin position="480"/>
        <end position="498"/>
    </location>
</feature>
<evidence type="ECO:0000256" key="1">
    <source>
        <dbReference type="ARBA" id="ARBA00004651"/>
    </source>
</evidence>
<dbReference type="Proteomes" id="UP001061361">
    <property type="component" value="Chromosome"/>
</dbReference>
<organism evidence="11 12">
    <name type="scientific">Pseudodesulfovibrio portus</name>
    <dbReference type="NCBI Taxonomy" id="231439"/>
    <lineage>
        <taxon>Bacteria</taxon>
        <taxon>Pseudomonadati</taxon>
        <taxon>Thermodesulfobacteriota</taxon>
        <taxon>Desulfovibrionia</taxon>
        <taxon>Desulfovibrionales</taxon>
        <taxon>Desulfovibrionaceae</taxon>
    </lineage>
</organism>
<comment type="function">
    <text evidence="9">Catalyzes the phospholipid dependent N-acylation of the N-terminal cysteine of apolipoprotein, the last step in lipoprotein maturation.</text>
</comment>
<gene>
    <name evidence="11" type="primary">cutE</name>
    <name evidence="9" type="synonym">lnt</name>
    <name evidence="11" type="ORF">JCM14722_02840</name>
</gene>
<dbReference type="PANTHER" id="PTHR38686">
    <property type="entry name" value="APOLIPOPROTEIN N-ACYLTRANSFERASE"/>
    <property type="match status" value="1"/>
</dbReference>
<comment type="similarity">
    <text evidence="2 9">Belongs to the CN hydrolase family. Apolipoprotein N-acyltransferase subfamily.</text>
</comment>
<evidence type="ECO:0000256" key="8">
    <source>
        <dbReference type="ARBA" id="ARBA00023315"/>
    </source>
</evidence>
<dbReference type="Pfam" id="PF00795">
    <property type="entry name" value="CN_hydrolase"/>
    <property type="match status" value="1"/>
</dbReference>
<evidence type="ECO:0000256" key="9">
    <source>
        <dbReference type="HAMAP-Rule" id="MF_01148"/>
    </source>
</evidence>
<keyword evidence="5 9" id="KW-0812">Transmembrane</keyword>
<dbReference type="NCBIfam" id="TIGR00546">
    <property type="entry name" value="lnt"/>
    <property type="match status" value="1"/>
</dbReference>
<evidence type="ECO:0000313" key="11">
    <source>
        <dbReference type="EMBL" id="BDQ32742.1"/>
    </source>
</evidence>
<keyword evidence="7 9" id="KW-0472">Membrane</keyword>
<evidence type="ECO:0000256" key="6">
    <source>
        <dbReference type="ARBA" id="ARBA00022989"/>
    </source>
</evidence>
<dbReference type="InterPro" id="IPR003010">
    <property type="entry name" value="C-N_Hydrolase"/>
</dbReference>
<feature type="transmembrane region" description="Helical" evidence="9">
    <location>
        <begin position="22"/>
        <end position="39"/>
    </location>
</feature>
<keyword evidence="8 9" id="KW-0012">Acyltransferase</keyword>
<comment type="subcellular location">
    <subcellularLocation>
        <location evidence="1 9">Cell membrane</location>
        <topology evidence="1 9">Multi-pass membrane protein</topology>
    </subcellularLocation>
</comment>
<dbReference type="InterPro" id="IPR036526">
    <property type="entry name" value="C-N_Hydrolase_sf"/>
</dbReference>
<protein>
    <recommendedName>
        <fullName evidence="9">Apolipoprotein N-acyltransferase</fullName>
        <shortName evidence="9">ALP N-acyltransferase</shortName>
        <ecNumber evidence="9">2.3.1.269</ecNumber>
    </recommendedName>
</protein>
<dbReference type="EMBL" id="AP026708">
    <property type="protein sequence ID" value="BDQ32742.1"/>
    <property type="molecule type" value="Genomic_DNA"/>
</dbReference>
<feature type="transmembrane region" description="Helical" evidence="9">
    <location>
        <begin position="158"/>
        <end position="178"/>
    </location>
</feature>
<feature type="transmembrane region" description="Helical" evidence="9">
    <location>
        <begin position="184"/>
        <end position="201"/>
    </location>
</feature>
<keyword evidence="3 9" id="KW-1003">Cell membrane</keyword>
<dbReference type="InterPro" id="IPR045378">
    <property type="entry name" value="LNT_N"/>
</dbReference>
<accession>A0ABN6RPJ5</accession>
<dbReference type="InterPro" id="IPR004563">
    <property type="entry name" value="Apolipo_AcylTrfase"/>
</dbReference>
<dbReference type="PANTHER" id="PTHR38686:SF1">
    <property type="entry name" value="APOLIPOPROTEIN N-ACYLTRANSFERASE"/>
    <property type="match status" value="1"/>
</dbReference>
<keyword evidence="4 9" id="KW-0808">Transferase</keyword>
<evidence type="ECO:0000313" key="12">
    <source>
        <dbReference type="Proteomes" id="UP001061361"/>
    </source>
</evidence>
<evidence type="ECO:0000256" key="5">
    <source>
        <dbReference type="ARBA" id="ARBA00022692"/>
    </source>
</evidence>
<evidence type="ECO:0000256" key="2">
    <source>
        <dbReference type="ARBA" id="ARBA00010065"/>
    </source>
</evidence>
<reference evidence="11" key="1">
    <citation type="submission" date="2022-08" db="EMBL/GenBank/DDBJ databases">
        <title>Genome Sequence of the sulphate-reducing bacterium, Pseudodesulfovibrio portus JCM14722.</title>
        <authorList>
            <person name="Kondo R."/>
            <person name="Kataoka T."/>
        </authorList>
    </citation>
    <scope>NUCLEOTIDE SEQUENCE</scope>
    <source>
        <strain evidence="11">JCM 14722</strain>
    </source>
</reference>
<dbReference type="RefSeq" id="WP_264982806.1">
    <property type="nucleotide sequence ID" value="NZ_AP026708.1"/>
</dbReference>
<keyword evidence="12" id="KW-1185">Reference proteome</keyword>
<dbReference type="EC" id="2.3.1.269" evidence="9"/>
<dbReference type="HAMAP" id="MF_01148">
    <property type="entry name" value="Lnt"/>
    <property type="match status" value="1"/>
</dbReference>
<evidence type="ECO:0000256" key="7">
    <source>
        <dbReference type="ARBA" id="ARBA00023136"/>
    </source>
</evidence>
<sequence>MLALVCIATVGAWIGFSNPLFHFPLAALAFPLGLAWIGLRATSGRNAFKYGWLGGTLAAAGCYYWMVIPVQIYGGLPWYIALPCPVLLAAFMSLYYGFFSLGMYHAGQRVTGVMLCLLAGLSWTALEMLSSFVLSGFPWINLSAAFARWPFAIQGASVLGAYGLSGVLACLAVAGLLYSTYRSALWLAVGLAVTLTVFGVYRTATFDVGERDYTVSLIQGNVDQGVKWNPDSQAETVKKYASLSLKAIRAESPDLIIWPETAMPFFVQDQTPLRRGMEILARDTQTNIITGSPAYKIIDPETRAYILYNRAWLMDTDGNIGQHYDKEHLVPFGEYMPFEEWVPFKKLVQGVGNFRPGVDNKPIQSGDVALGMLICYEAIFPELAQQQVARGADILVNISNDAWFGNTSAPAQHLDLAVMRAVEQGRWLARGTNTGISAFIDPVGRIAARGTQFQAESLSMKIAPLKGVTVYHQVRDRLDAFVFIMTVAIYAWLAYNALKKKGNTP</sequence>
<comment type="catalytic activity">
    <reaction evidence="9">
        <text>N-terminal S-1,2-diacyl-sn-glyceryl-L-cysteinyl-[lipoprotein] + a glycerophospholipid = N-acyl-S-1,2-diacyl-sn-glyceryl-L-cysteinyl-[lipoprotein] + a 2-acyl-sn-glycero-3-phospholipid + H(+)</text>
        <dbReference type="Rhea" id="RHEA:48228"/>
        <dbReference type="Rhea" id="RHEA-COMP:14681"/>
        <dbReference type="Rhea" id="RHEA-COMP:14684"/>
        <dbReference type="ChEBI" id="CHEBI:15378"/>
        <dbReference type="ChEBI" id="CHEBI:136912"/>
        <dbReference type="ChEBI" id="CHEBI:140656"/>
        <dbReference type="ChEBI" id="CHEBI:140657"/>
        <dbReference type="ChEBI" id="CHEBI:140660"/>
        <dbReference type="EC" id="2.3.1.269"/>
    </reaction>
</comment>
<dbReference type="Gene3D" id="3.60.110.10">
    <property type="entry name" value="Carbon-nitrogen hydrolase"/>
    <property type="match status" value="1"/>
</dbReference>
<evidence type="ECO:0000259" key="10">
    <source>
        <dbReference type="PROSITE" id="PS50263"/>
    </source>
</evidence>
<feature type="domain" description="CN hydrolase" evidence="10">
    <location>
        <begin position="218"/>
        <end position="464"/>
    </location>
</feature>
<feature type="transmembrane region" description="Helical" evidence="9">
    <location>
        <begin position="51"/>
        <end position="72"/>
    </location>
</feature>